<dbReference type="SUPFAM" id="SSF140860">
    <property type="entry name" value="Pseudo ankyrin repeat-like"/>
    <property type="match status" value="1"/>
</dbReference>
<dbReference type="InterPro" id="IPR036770">
    <property type="entry name" value="Ankyrin_rpt-contain_sf"/>
</dbReference>
<reference evidence="1" key="1">
    <citation type="submission" date="2023-01" db="EMBL/GenBank/DDBJ databases">
        <title>Metagenome sequencing of chrysophaentin producing Chrysophaeum taylorii.</title>
        <authorList>
            <person name="Davison J."/>
            <person name="Bewley C."/>
        </authorList>
    </citation>
    <scope>NUCLEOTIDE SEQUENCE</scope>
    <source>
        <strain evidence="1">NIES-1699</strain>
    </source>
</reference>
<evidence type="ECO:0000313" key="2">
    <source>
        <dbReference type="Proteomes" id="UP001230188"/>
    </source>
</evidence>
<comment type="caution">
    <text evidence="1">The sequence shown here is derived from an EMBL/GenBank/DDBJ whole genome shotgun (WGS) entry which is preliminary data.</text>
</comment>
<dbReference type="AlphaFoldDB" id="A0AAD7UA69"/>
<dbReference type="PANTHER" id="PTHR46586">
    <property type="entry name" value="ANKYRIN REPEAT-CONTAINING PROTEIN"/>
    <property type="match status" value="1"/>
</dbReference>
<dbReference type="PANTHER" id="PTHR46586:SF3">
    <property type="entry name" value="ANKYRIN REPEAT-CONTAINING PROTEIN"/>
    <property type="match status" value="1"/>
</dbReference>
<name>A0AAD7UA69_9STRA</name>
<dbReference type="EMBL" id="JAQMWT010000469">
    <property type="protein sequence ID" value="KAJ8600858.1"/>
    <property type="molecule type" value="Genomic_DNA"/>
</dbReference>
<keyword evidence="2" id="KW-1185">Reference proteome</keyword>
<dbReference type="Gene3D" id="1.25.40.20">
    <property type="entry name" value="Ankyrin repeat-containing domain"/>
    <property type="match status" value="1"/>
</dbReference>
<gene>
    <name evidence="1" type="ORF">CTAYLR_008206</name>
</gene>
<dbReference type="Proteomes" id="UP001230188">
    <property type="component" value="Unassembled WGS sequence"/>
</dbReference>
<protein>
    <submittedName>
        <fullName evidence="1">Uncharacterized protein</fullName>
    </submittedName>
</protein>
<dbReference type="InterPro" id="IPR052050">
    <property type="entry name" value="SecEffector_AnkRepeat"/>
</dbReference>
<evidence type="ECO:0000313" key="1">
    <source>
        <dbReference type="EMBL" id="KAJ8600858.1"/>
    </source>
</evidence>
<proteinExistence type="predicted"/>
<sequence>MRPRMEPAKRKGVLPGCYGRGSAKRRVLKLLVDMKALVMLNAVEDDELEDKRAMLREMVDAREEWLLGLLDGVSEEALQAIVRKRITDQSLLVEISKLFDKVGVENHVDELLKLMVPGYHYDPAIDENVELPRGVSEAPVYPTELKKFVEVGAINWISWFLRQRAHLRRCLCHVAARAGQLEVLQWARDNDCRWDARTCSEAARGGHFEVLEWARASGCPWDERTCSAAARNGHLTLLKWARANGCPWKKADCLAAASDRPEVLAWTRDQLG</sequence>
<accession>A0AAD7UA69</accession>
<organism evidence="1 2">
    <name type="scientific">Chrysophaeum taylorii</name>
    <dbReference type="NCBI Taxonomy" id="2483200"/>
    <lineage>
        <taxon>Eukaryota</taxon>
        <taxon>Sar</taxon>
        <taxon>Stramenopiles</taxon>
        <taxon>Ochrophyta</taxon>
        <taxon>Pelagophyceae</taxon>
        <taxon>Pelagomonadales</taxon>
        <taxon>Pelagomonadaceae</taxon>
        <taxon>Chrysophaeum</taxon>
    </lineage>
</organism>